<dbReference type="eggNOG" id="KOG2951">
    <property type="taxonomic scope" value="Eukaryota"/>
</dbReference>
<dbReference type="SUPFAM" id="SSF56655">
    <property type="entry name" value="Carbohydrate phosphatase"/>
    <property type="match status" value="1"/>
</dbReference>
<evidence type="ECO:0000256" key="25">
    <source>
        <dbReference type="PIRSR" id="PIRSR600760-2"/>
    </source>
</evidence>
<comment type="catalytic activity">
    <reaction evidence="11">
        <text>1D-myo-inositol 4-phosphate + H2O = myo-inositol + phosphate</text>
        <dbReference type="Rhea" id="RHEA:30735"/>
        <dbReference type="ChEBI" id="CHEBI:15377"/>
        <dbReference type="ChEBI" id="CHEBI:17268"/>
        <dbReference type="ChEBI" id="CHEBI:43474"/>
        <dbReference type="ChEBI" id="CHEBI:58469"/>
        <dbReference type="EC" id="3.1.3.25"/>
    </reaction>
    <physiologicalReaction direction="left-to-right" evidence="11">
        <dbReference type="Rhea" id="RHEA:30736"/>
    </physiologicalReaction>
</comment>
<dbReference type="GO" id="GO:0046872">
    <property type="term" value="F:metal ion binding"/>
    <property type="evidence" value="ECO:0007669"/>
    <property type="project" value="UniProtKB-KW"/>
</dbReference>
<dbReference type="GO" id="GO:0052832">
    <property type="term" value="F:inositol monophosphate 3-phosphatase activity"/>
    <property type="evidence" value="ECO:0007669"/>
    <property type="project" value="RHEA"/>
</dbReference>
<dbReference type="GO" id="GO:0046854">
    <property type="term" value="P:phosphatidylinositol phosphate biosynthetic process"/>
    <property type="evidence" value="ECO:0007669"/>
    <property type="project" value="InterPro"/>
</dbReference>
<feature type="binding site" evidence="25">
    <location>
        <position position="220"/>
    </location>
    <ligand>
        <name>Mg(2+)</name>
        <dbReference type="ChEBI" id="CHEBI:18420"/>
        <label>2</label>
    </ligand>
</feature>
<keyword evidence="7" id="KW-0452">Lithium</keyword>
<evidence type="ECO:0000256" key="8">
    <source>
        <dbReference type="ARBA" id="ARBA00022723"/>
    </source>
</evidence>
<evidence type="ECO:0000256" key="5">
    <source>
        <dbReference type="ARBA" id="ARBA00011738"/>
    </source>
</evidence>
<dbReference type="UniPathway" id="UPA00823">
    <property type="reaction ID" value="UER00788"/>
</dbReference>
<comment type="catalytic activity">
    <reaction evidence="13">
        <text>beta-D-fructose 1-phosphate + H2O = D-fructose + phosphate</text>
        <dbReference type="Rhea" id="RHEA:35603"/>
        <dbReference type="ChEBI" id="CHEBI:15377"/>
        <dbReference type="ChEBI" id="CHEBI:37721"/>
        <dbReference type="ChEBI" id="CHEBI:43474"/>
        <dbReference type="ChEBI" id="CHEBI:138881"/>
    </reaction>
    <physiologicalReaction direction="left-to-right" evidence="13">
        <dbReference type="Rhea" id="RHEA:35604"/>
    </physiologicalReaction>
</comment>
<evidence type="ECO:0000256" key="20">
    <source>
        <dbReference type="ARBA" id="ARBA00049907"/>
    </source>
</evidence>
<dbReference type="InterPro" id="IPR000760">
    <property type="entry name" value="Inositol_monophosphatase-like"/>
</dbReference>
<keyword evidence="8 25" id="KW-0479">Metal-binding</keyword>
<dbReference type="GeneTree" id="ENSGT00940000154634"/>
<feature type="binding site" evidence="25">
    <location>
        <position position="70"/>
    </location>
    <ligand>
        <name>Mg(2+)</name>
        <dbReference type="ChEBI" id="CHEBI:18420"/>
        <label>1</label>
        <note>catalytic</note>
    </ligand>
</feature>
<dbReference type="PRINTS" id="PR00378">
    <property type="entry name" value="LIIMPHPHTASE"/>
</dbReference>
<dbReference type="Pfam" id="PF00459">
    <property type="entry name" value="Inositol_P"/>
    <property type="match status" value="1"/>
</dbReference>
<evidence type="ECO:0000313" key="29">
    <source>
        <dbReference type="Proteomes" id="UP000028760"/>
    </source>
</evidence>
<dbReference type="OrthoDB" id="10254945at2759"/>
<dbReference type="EMBL" id="AYCK01021821">
    <property type="status" value="NOT_ANNOTATED_CDS"/>
    <property type="molecule type" value="Genomic_DNA"/>
</dbReference>
<dbReference type="EMBL" id="AYCK01021820">
    <property type="status" value="NOT_ANNOTATED_CDS"/>
    <property type="molecule type" value="Genomic_DNA"/>
</dbReference>
<dbReference type="InterPro" id="IPR020550">
    <property type="entry name" value="Inositol_monophosphatase_CS"/>
</dbReference>
<dbReference type="InterPro" id="IPR033942">
    <property type="entry name" value="IMPase"/>
</dbReference>
<dbReference type="InterPro" id="IPR020583">
    <property type="entry name" value="Inositol_monoP_metal-BS"/>
</dbReference>
<keyword evidence="29" id="KW-1185">Reference proteome</keyword>
<comment type="catalytic activity">
    <reaction evidence="21">
        <text>1D-myo-inositol 3-phosphate + H2O = myo-inositol + phosphate</text>
        <dbReference type="Rhea" id="RHEA:30739"/>
        <dbReference type="ChEBI" id="CHEBI:15377"/>
        <dbReference type="ChEBI" id="CHEBI:17268"/>
        <dbReference type="ChEBI" id="CHEBI:43474"/>
        <dbReference type="ChEBI" id="CHEBI:58401"/>
        <dbReference type="EC" id="3.1.3.25"/>
    </reaction>
    <physiologicalReaction direction="left-to-right" evidence="21">
        <dbReference type="Rhea" id="RHEA:30740"/>
    </physiologicalReaction>
</comment>
<evidence type="ECO:0000256" key="4">
    <source>
        <dbReference type="ARBA" id="ARBA00009759"/>
    </source>
</evidence>
<dbReference type="Ensembl" id="ENSPFOT00000011770.1">
    <property type="protein sequence ID" value="ENSPFOP00000011753.1"/>
    <property type="gene ID" value="ENSPFOG00000011746.1"/>
</dbReference>
<evidence type="ECO:0000256" key="1">
    <source>
        <dbReference type="ARBA" id="ARBA00001946"/>
    </source>
</evidence>
<comment type="similarity">
    <text evidence="4 26">Belongs to the inositol monophosphatase superfamily.</text>
</comment>
<name>A0A087Y150_POEFO</name>
<evidence type="ECO:0000256" key="17">
    <source>
        <dbReference type="ARBA" id="ARBA00049895"/>
    </source>
</evidence>
<dbReference type="STRING" id="48698.ENSPFOP00000011753"/>
<reference evidence="28" key="3">
    <citation type="submission" date="2025-09" db="UniProtKB">
        <authorList>
            <consortium name="Ensembl"/>
        </authorList>
    </citation>
    <scope>IDENTIFICATION</scope>
</reference>
<dbReference type="Proteomes" id="UP000028760">
    <property type="component" value="Unassembled WGS sequence"/>
</dbReference>
<keyword evidence="10 25" id="KW-0460">Magnesium</keyword>
<evidence type="ECO:0000256" key="7">
    <source>
        <dbReference type="ARBA" id="ARBA00022671"/>
    </source>
</evidence>
<comment type="catalytic activity">
    <reaction evidence="16">
        <text>alpha-D-galactose 1-phosphate + H2O = D-galactose + phosphate</text>
        <dbReference type="Rhea" id="RHEA:29315"/>
        <dbReference type="ChEBI" id="CHEBI:4139"/>
        <dbReference type="ChEBI" id="CHEBI:15377"/>
        <dbReference type="ChEBI" id="CHEBI:43474"/>
        <dbReference type="ChEBI" id="CHEBI:58336"/>
        <dbReference type="EC" id="3.1.3.94"/>
    </reaction>
    <physiologicalReaction direction="left-to-right" evidence="16">
        <dbReference type="Rhea" id="RHEA:29316"/>
    </physiologicalReaction>
</comment>
<evidence type="ECO:0000256" key="6">
    <source>
        <dbReference type="ARBA" id="ARBA00022490"/>
    </source>
</evidence>
<organism evidence="28 29">
    <name type="scientific">Poecilia formosa</name>
    <name type="common">Amazon molly</name>
    <name type="synonym">Limia formosa</name>
    <dbReference type="NCBI Taxonomy" id="48698"/>
    <lineage>
        <taxon>Eukaryota</taxon>
        <taxon>Metazoa</taxon>
        <taxon>Chordata</taxon>
        <taxon>Craniata</taxon>
        <taxon>Vertebrata</taxon>
        <taxon>Euteleostomi</taxon>
        <taxon>Actinopterygii</taxon>
        <taxon>Neopterygii</taxon>
        <taxon>Teleostei</taxon>
        <taxon>Neoteleostei</taxon>
        <taxon>Acanthomorphata</taxon>
        <taxon>Ovalentaria</taxon>
        <taxon>Atherinomorphae</taxon>
        <taxon>Cyprinodontiformes</taxon>
        <taxon>Poeciliidae</taxon>
        <taxon>Poeciliinae</taxon>
        <taxon>Poecilia</taxon>
    </lineage>
</organism>
<comment type="catalytic activity">
    <reaction evidence="14">
        <text>1D-myo-inositol 1-phosphate + H2O = myo-inositol + phosphate</text>
        <dbReference type="Rhea" id="RHEA:27670"/>
        <dbReference type="ChEBI" id="CHEBI:15377"/>
        <dbReference type="ChEBI" id="CHEBI:17268"/>
        <dbReference type="ChEBI" id="CHEBI:43474"/>
        <dbReference type="ChEBI" id="CHEBI:58433"/>
        <dbReference type="EC" id="3.1.3.25"/>
    </reaction>
    <physiologicalReaction direction="left-to-right" evidence="14">
        <dbReference type="Rhea" id="RHEA:27671"/>
    </physiologicalReaction>
</comment>
<comment type="catalytic activity">
    <reaction evidence="19">
        <text>scyllo-inositol 1-phosphate + H2O = scyllo-inositol + phosphate</text>
        <dbReference type="Rhea" id="RHEA:82131"/>
        <dbReference type="ChEBI" id="CHEBI:10642"/>
        <dbReference type="ChEBI" id="CHEBI:15377"/>
        <dbReference type="ChEBI" id="CHEBI:43474"/>
        <dbReference type="ChEBI" id="CHEBI:232087"/>
    </reaction>
    <physiologicalReaction direction="left-to-right" evidence="19">
        <dbReference type="Rhea" id="RHEA:82132"/>
    </physiologicalReaction>
</comment>
<dbReference type="GO" id="GO:0047954">
    <property type="term" value="F:glycerol-2-phosphatase activity"/>
    <property type="evidence" value="ECO:0007669"/>
    <property type="project" value="RHEA"/>
</dbReference>
<dbReference type="GO" id="GO:0004346">
    <property type="term" value="F:glucose-6-phosphatase activity"/>
    <property type="evidence" value="ECO:0007669"/>
    <property type="project" value="RHEA"/>
</dbReference>
<evidence type="ECO:0000256" key="22">
    <source>
        <dbReference type="ARBA" id="ARBA00049919"/>
    </source>
</evidence>
<dbReference type="AlphaFoldDB" id="A0A087Y150"/>
<dbReference type="PROSITE" id="PS00630">
    <property type="entry name" value="IMP_2"/>
    <property type="match status" value="1"/>
</dbReference>
<feature type="region of interest" description="Disordered" evidence="27">
    <location>
        <begin position="271"/>
        <end position="295"/>
    </location>
</feature>
<dbReference type="Gene3D" id="3.40.190.80">
    <property type="match status" value="1"/>
</dbReference>
<dbReference type="EMBL" id="AYCK01021819">
    <property type="status" value="NOT_ANNOTATED_CDS"/>
    <property type="molecule type" value="Genomic_DNA"/>
</dbReference>
<evidence type="ECO:0000256" key="27">
    <source>
        <dbReference type="SAM" id="MobiDB-lite"/>
    </source>
</evidence>
<evidence type="ECO:0000256" key="19">
    <source>
        <dbReference type="ARBA" id="ARBA00049900"/>
    </source>
</evidence>
<evidence type="ECO:0000256" key="2">
    <source>
        <dbReference type="ARBA" id="ARBA00004496"/>
    </source>
</evidence>
<comment type="subunit">
    <text evidence="5">Homodimer.</text>
</comment>
<dbReference type="GO" id="GO:0005737">
    <property type="term" value="C:cytoplasm"/>
    <property type="evidence" value="ECO:0007669"/>
    <property type="project" value="UniProtKB-SubCell"/>
</dbReference>
<sequence>MADILQNVMDHAVAVARKAGEVVREALSDDRKVMTKSSAVDLVTQTDQKVEHLIIQSVKEKFPQHRFIGEESVAAGEPSILTDNPTWIIDPIDGTTNFVHAFPFIAISIGFTINKRVEVGVVYSCLEDKMFTARRGRGAFCNGEPLQVSDQTDVHRSIIATEFGSNRDPEVVDKIFSSLRNILSLPVHGVRGAGTAAVNLSLVASGCVEAYYEMGMHVWDIAAGSLLVLEAGGVVMDVDGGDADLMSRRILAANNRSVALQLVEHIAPYRPDRDDAPRIAPEGPVRDDLPPAASD</sequence>
<dbReference type="GO" id="GO:0008934">
    <property type="term" value="F:inositol monophosphate 1-phosphatase activity"/>
    <property type="evidence" value="ECO:0007669"/>
    <property type="project" value="InterPro"/>
</dbReference>
<comment type="pathway">
    <text evidence="3 26">Polyol metabolism; myo-inositol biosynthesis; myo-inositol from D-glucose 6-phosphate: step 2/2.</text>
</comment>
<keyword evidence="6" id="KW-0963">Cytoplasm</keyword>
<dbReference type="PANTHER" id="PTHR20854:SF26">
    <property type="entry name" value="INOSITOL MONOPHOSPHATASE 1"/>
    <property type="match status" value="1"/>
</dbReference>
<reference evidence="29" key="1">
    <citation type="submission" date="2013-10" db="EMBL/GenBank/DDBJ databases">
        <authorList>
            <person name="Schartl M."/>
            <person name="Warren W."/>
        </authorList>
    </citation>
    <scope>NUCLEOTIDE SEQUENCE [LARGE SCALE GENOMIC DNA]</scope>
    <source>
        <strain evidence="29">female</strain>
    </source>
</reference>
<dbReference type="EC" id="3.1.3.25" evidence="26"/>
<evidence type="ECO:0000256" key="15">
    <source>
        <dbReference type="ARBA" id="ARBA00049888"/>
    </source>
</evidence>
<dbReference type="InterPro" id="IPR020552">
    <property type="entry name" value="Inositol_monoPase_Li-sen"/>
</dbReference>
<dbReference type="FunFam" id="3.40.190.80:FF:000002">
    <property type="entry name" value="Inositol-1-monophosphatase"/>
    <property type="match status" value="1"/>
</dbReference>
<dbReference type="PROSITE" id="PS00629">
    <property type="entry name" value="IMP_1"/>
    <property type="match status" value="1"/>
</dbReference>
<dbReference type="PANTHER" id="PTHR20854">
    <property type="entry name" value="INOSITOL MONOPHOSPHATASE"/>
    <property type="match status" value="1"/>
</dbReference>
<dbReference type="GO" id="GO:0007165">
    <property type="term" value="P:signal transduction"/>
    <property type="evidence" value="ECO:0007669"/>
    <property type="project" value="TreeGrafter"/>
</dbReference>
<dbReference type="GO" id="GO:0103026">
    <property type="term" value="F:fructose-1-phosphatase activity"/>
    <property type="evidence" value="ECO:0007669"/>
    <property type="project" value="RHEA"/>
</dbReference>
<dbReference type="RefSeq" id="XP_007541270.1">
    <property type="nucleotide sequence ID" value="XM_007541208.2"/>
</dbReference>
<dbReference type="KEGG" id="pfor:103129953"/>
<evidence type="ECO:0000256" key="11">
    <source>
        <dbReference type="ARBA" id="ARBA00049863"/>
    </source>
</evidence>
<evidence type="ECO:0000256" key="9">
    <source>
        <dbReference type="ARBA" id="ARBA00022801"/>
    </source>
</evidence>
<dbReference type="GO" id="GO:0008877">
    <property type="term" value="F:glucose-1-phosphatase activity"/>
    <property type="evidence" value="ECO:0007669"/>
    <property type="project" value="RHEA"/>
</dbReference>
<protein>
    <recommendedName>
        <fullName evidence="26">Inositol-1-monophosphatase</fullName>
        <ecNumber evidence="26">3.1.3.25</ecNumber>
    </recommendedName>
</protein>
<evidence type="ECO:0000256" key="21">
    <source>
        <dbReference type="ARBA" id="ARBA00049917"/>
    </source>
</evidence>
<comment type="catalytic activity">
    <reaction evidence="18">
        <text>adenosine 2'-phosphate + H2O = adenosine + phosphate</text>
        <dbReference type="Rhea" id="RHEA:37343"/>
        <dbReference type="ChEBI" id="CHEBI:15377"/>
        <dbReference type="ChEBI" id="CHEBI:16335"/>
        <dbReference type="ChEBI" id="CHEBI:43474"/>
        <dbReference type="ChEBI" id="CHEBI:77740"/>
    </reaction>
    <physiologicalReaction direction="left-to-right" evidence="18">
        <dbReference type="Rhea" id="RHEA:37344"/>
    </physiologicalReaction>
</comment>
<feature type="binding site" evidence="25">
    <location>
        <position position="92"/>
    </location>
    <ligand>
        <name>Mg(2+)</name>
        <dbReference type="ChEBI" id="CHEBI:18420"/>
        <label>1</label>
        <note>catalytic</note>
    </ligand>
</feature>
<comment type="catalytic activity">
    <reaction evidence="23">
        <text>glycerol 2-phosphate + H2O = glycerol + phosphate</text>
        <dbReference type="Rhea" id="RHEA:13105"/>
        <dbReference type="ChEBI" id="CHEBI:15377"/>
        <dbReference type="ChEBI" id="CHEBI:17754"/>
        <dbReference type="ChEBI" id="CHEBI:43474"/>
        <dbReference type="ChEBI" id="CHEBI:58083"/>
    </reaction>
    <physiologicalReaction direction="left-to-right" evidence="23">
        <dbReference type="Rhea" id="RHEA:13106"/>
    </physiologicalReaction>
</comment>
<dbReference type="Gene3D" id="3.30.540.10">
    <property type="entry name" value="Fructose-1,6-Bisphosphatase, subunit A, domain 1"/>
    <property type="match status" value="1"/>
</dbReference>
<evidence type="ECO:0000256" key="26">
    <source>
        <dbReference type="RuleBase" id="RU364068"/>
    </source>
</evidence>
<evidence type="ECO:0000256" key="23">
    <source>
        <dbReference type="ARBA" id="ARBA00049925"/>
    </source>
</evidence>
<dbReference type="GeneID" id="103129953"/>
<dbReference type="PRINTS" id="PR00377">
    <property type="entry name" value="IMPHPHTASES"/>
</dbReference>
<comment type="cofactor">
    <cofactor evidence="1 25 26">
        <name>Mg(2+)</name>
        <dbReference type="ChEBI" id="CHEBI:18420"/>
    </cofactor>
</comment>
<evidence type="ECO:0000313" key="28">
    <source>
        <dbReference type="Ensembl" id="ENSPFOP00000011753.1"/>
    </source>
</evidence>
<evidence type="ECO:0000256" key="3">
    <source>
        <dbReference type="ARBA" id="ARBA00005152"/>
    </source>
</evidence>
<comment type="catalytic activity">
    <reaction evidence="22">
        <text>alpha-D-glucose 1-phosphate + H2O = D-glucose + phosphate</text>
        <dbReference type="Rhea" id="RHEA:19933"/>
        <dbReference type="ChEBI" id="CHEBI:4167"/>
        <dbReference type="ChEBI" id="CHEBI:15377"/>
        <dbReference type="ChEBI" id="CHEBI:43474"/>
        <dbReference type="ChEBI" id="CHEBI:58601"/>
    </reaction>
    <physiologicalReaction direction="left-to-right" evidence="22">
        <dbReference type="Rhea" id="RHEA:19934"/>
    </physiologicalReaction>
</comment>
<dbReference type="CDD" id="cd01639">
    <property type="entry name" value="IMPase"/>
    <property type="match status" value="1"/>
</dbReference>
<evidence type="ECO:0000256" key="18">
    <source>
        <dbReference type="ARBA" id="ARBA00049898"/>
    </source>
</evidence>
<dbReference type="OMA" id="HAWDCLA"/>
<feature type="binding site" evidence="25">
    <location>
        <position position="90"/>
    </location>
    <ligand>
        <name>Mg(2+)</name>
        <dbReference type="ChEBI" id="CHEBI:18420"/>
        <label>2</label>
    </ligand>
</feature>
<dbReference type="GO" id="GO:0006021">
    <property type="term" value="P:inositol biosynthetic process"/>
    <property type="evidence" value="ECO:0007669"/>
    <property type="project" value="UniProtKB-UniPathway"/>
</dbReference>
<accession>A0A087Y150</accession>
<reference evidence="28" key="2">
    <citation type="submission" date="2025-08" db="UniProtKB">
        <authorList>
            <consortium name="Ensembl"/>
        </authorList>
    </citation>
    <scope>IDENTIFICATION</scope>
</reference>
<comment type="subcellular location">
    <subcellularLocation>
        <location evidence="2">Cytoplasm</location>
    </subcellularLocation>
</comment>
<evidence type="ECO:0000256" key="14">
    <source>
        <dbReference type="ARBA" id="ARBA00049879"/>
    </source>
</evidence>
<evidence type="ECO:0000256" key="16">
    <source>
        <dbReference type="ARBA" id="ARBA00049894"/>
    </source>
</evidence>
<evidence type="ECO:0000256" key="10">
    <source>
        <dbReference type="ARBA" id="ARBA00022842"/>
    </source>
</evidence>
<proteinExistence type="inferred from homology"/>
<keyword evidence="9 26" id="KW-0378">Hydrolase</keyword>
<comment type="catalytic activity">
    <reaction evidence="24">
        <text>1D-myo-inositol 6-phosphate + H2O = myo-inositol + phosphate</text>
        <dbReference type="Rhea" id="RHEA:44160"/>
        <dbReference type="ChEBI" id="CHEBI:15377"/>
        <dbReference type="ChEBI" id="CHEBI:17268"/>
        <dbReference type="ChEBI" id="CHEBI:43474"/>
        <dbReference type="ChEBI" id="CHEBI:64841"/>
        <dbReference type="EC" id="3.1.3.25"/>
    </reaction>
    <physiologicalReaction direction="left-to-right" evidence="24">
        <dbReference type="Rhea" id="RHEA:44161"/>
    </physiologicalReaction>
</comment>
<dbReference type="GO" id="GO:0052833">
    <property type="term" value="F:inositol monophosphate 4-phosphatase activity"/>
    <property type="evidence" value="ECO:0007669"/>
    <property type="project" value="RHEA"/>
</dbReference>
<comment type="catalytic activity">
    <reaction evidence="15">
        <text>D-glucose 6-phosphate + H2O = D-glucose + phosphate</text>
        <dbReference type="Rhea" id="RHEA:16689"/>
        <dbReference type="ChEBI" id="CHEBI:4167"/>
        <dbReference type="ChEBI" id="CHEBI:15377"/>
        <dbReference type="ChEBI" id="CHEBI:43474"/>
        <dbReference type="ChEBI" id="CHEBI:61548"/>
    </reaction>
    <physiologicalReaction direction="left-to-right" evidence="15">
        <dbReference type="Rhea" id="RHEA:16690"/>
    </physiologicalReaction>
</comment>
<comment type="catalytic activity">
    <reaction evidence="12">
        <text>1D-myo-inositol 5-phosphate + H2O = myo-inositol + phosphate</text>
        <dbReference type="Rhea" id="RHEA:44156"/>
        <dbReference type="ChEBI" id="CHEBI:15377"/>
        <dbReference type="ChEBI" id="CHEBI:17268"/>
        <dbReference type="ChEBI" id="CHEBI:43474"/>
        <dbReference type="ChEBI" id="CHEBI:84141"/>
        <dbReference type="EC" id="3.1.3.25"/>
    </reaction>
    <physiologicalReaction direction="left-to-right" evidence="12">
        <dbReference type="Rhea" id="RHEA:44157"/>
    </physiologicalReaction>
</comment>
<dbReference type="FunFam" id="3.30.540.10:FF:000004">
    <property type="entry name" value="Inositol-1-monophosphatase"/>
    <property type="match status" value="1"/>
</dbReference>
<evidence type="ECO:0000256" key="13">
    <source>
        <dbReference type="ARBA" id="ARBA00049868"/>
    </source>
</evidence>
<comment type="catalytic activity">
    <reaction evidence="17">
        <text>1D-myo-inositol 2-phosphate + H2O = myo-inositol + phosphate</text>
        <dbReference type="Rhea" id="RHEA:44152"/>
        <dbReference type="ChEBI" id="CHEBI:15377"/>
        <dbReference type="ChEBI" id="CHEBI:17268"/>
        <dbReference type="ChEBI" id="CHEBI:43474"/>
        <dbReference type="ChEBI" id="CHEBI:84142"/>
        <dbReference type="EC" id="3.1.3.25"/>
    </reaction>
    <physiologicalReaction direction="left-to-right" evidence="17">
        <dbReference type="Rhea" id="RHEA:44153"/>
    </physiologicalReaction>
</comment>
<evidence type="ECO:0000256" key="24">
    <source>
        <dbReference type="ARBA" id="ARBA00049927"/>
    </source>
</evidence>
<feature type="binding site" evidence="25">
    <location>
        <position position="93"/>
    </location>
    <ligand>
        <name>Mg(2+)</name>
        <dbReference type="ChEBI" id="CHEBI:18420"/>
        <label>2</label>
    </ligand>
</feature>
<evidence type="ECO:0000256" key="12">
    <source>
        <dbReference type="ARBA" id="ARBA00049866"/>
    </source>
</evidence>
<comment type="catalytic activity">
    <reaction evidence="20">
        <text>a myo-inositol phosphate + H2O = myo-inositol + phosphate</text>
        <dbReference type="Rhea" id="RHEA:24056"/>
        <dbReference type="ChEBI" id="CHEBI:15377"/>
        <dbReference type="ChEBI" id="CHEBI:17268"/>
        <dbReference type="ChEBI" id="CHEBI:43474"/>
        <dbReference type="ChEBI" id="CHEBI:84139"/>
        <dbReference type="EC" id="3.1.3.25"/>
    </reaction>
    <physiologicalReaction direction="left-to-right" evidence="20">
        <dbReference type="Rhea" id="RHEA:24057"/>
    </physiologicalReaction>
</comment>